<dbReference type="AlphaFoldDB" id="A0A8T3C8D6"/>
<gene>
    <name evidence="1" type="ORF">KFK09_000259</name>
</gene>
<protein>
    <submittedName>
        <fullName evidence="1">Uncharacterized protein</fullName>
    </submittedName>
</protein>
<comment type="caution">
    <text evidence="1">The sequence shown here is derived from an EMBL/GenBank/DDBJ whole genome shotgun (WGS) entry which is preliminary data.</text>
</comment>
<dbReference type="Proteomes" id="UP000829196">
    <property type="component" value="Unassembled WGS sequence"/>
</dbReference>
<evidence type="ECO:0000313" key="2">
    <source>
        <dbReference type="Proteomes" id="UP000829196"/>
    </source>
</evidence>
<evidence type="ECO:0000313" key="1">
    <source>
        <dbReference type="EMBL" id="KAI0530711.1"/>
    </source>
</evidence>
<organism evidence="1 2">
    <name type="scientific">Dendrobium nobile</name>
    <name type="common">Orchid</name>
    <dbReference type="NCBI Taxonomy" id="94219"/>
    <lineage>
        <taxon>Eukaryota</taxon>
        <taxon>Viridiplantae</taxon>
        <taxon>Streptophyta</taxon>
        <taxon>Embryophyta</taxon>
        <taxon>Tracheophyta</taxon>
        <taxon>Spermatophyta</taxon>
        <taxon>Magnoliopsida</taxon>
        <taxon>Liliopsida</taxon>
        <taxon>Asparagales</taxon>
        <taxon>Orchidaceae</taxon>
        <taxon>Epidendroideae</taxon>
        <taxon>Malaxideae</taxon>
        <taxon>Dendrobiinae</taxon>
        <taxon>Dendrobium</taxon>
    </lineage>
</organism>
<sequence>MIWIIQIKSSKLKIQFKPKNPDSNPRFKGFVLKTFFRDFSNTSKPNQKTSDSDSITFKVIRHVSRGNPPNLSPF</sequence>
<reference evidence="1" key="1">
    <citation type="journal article" date="2022" name="Front. Genet.">
        <title>Chromosome-Scale Assembly of the Dendrobium nobile Genome Provides Insights Into the Molecular Mechanism of the Biosynthesis of the Medicinal Active Ingredient of Dendrobium.</title>
        <authorList>
            <person name="Xu Q."/>
            <person name="Niu S.-C."/>
            <person name="Li K.-L."/>
            <person name="Zheng P.-J."/>
            <person name="Zhang X.-J."/>
            <person name="Jia Y."/>
            <person name="Liu Y."/>
            <person name="Niu Y.-X."/>
            <person name="Yu L.-H."/>
            <person name="Chen D.-F."/>
            <person name="Zhang G.-Q."/>
        </authorList>
    </citation>
    <scope>NUCLEOTIDE SEQUENCE</scope>
    <source>
        <tissue evidence="1">Leaf</tissue>
    </source>
</reference>
<keyword evidence="2" id="KW-1185">Reference proteome</keyword>
<proteinExistence type="predicted"/>
<accession>A0A8T3C8D6</accession>
<name>A0A8T3C8D6_DENNO</name>
<dbReference type="EMBL" id="JAGYWB010000001">
    <property type="protein sequence ID" value="KAI0530711.1"/>
    <property type="molecule type" value="Genomic_DNA"/>
</dbReference>